<dbReference type="KEGG" id="bpx:BUPH_08399"/>
<dbReference type="HOGENOM" id="CLU_1575552_0_0_4"/>
<keyword evidence="1" id="KW-0614">Plasmid</keyword>
<reference evidence="1 2" key="1">
    <citation type="journal article" date="2012" name="J. Bacteriol.">
        <title>Complete Genome Sequence of Burkholderia phenoliruptrix BR3459a (CLA1), a Heat-Tolerant, Nitrogen-Fixing Symbiont of Mimosa flocculosa.</title>
        <authorList>
            <person name="de Oliveira Cunha C."/>
            <person name="Goda Zuleta L.F."/>
            <person name="Paula de Almeida L.G."/>
            <person name="Prioli Ciapina L."/>
            <person name="Lustrino Borges W."/>
            <person name="Pitard R.M."/>
            <person name="Baldani J.I."/>
            <person name="Straliotto R."/>
            <person name="de Faria S.M."/>
            <person name="Hungria M."/>
            <person name="Sousa Cavada B."/>
            <person name="Mercante F.M."/>
            <person name="Ribeiro de Vasconcelos A.T."/>
        </authorList>
    </citation>
    <scope>NUCLEOTIDE SEQUENCE [LARGE SCALE GENOMIC DNA]</scope>
    <source>
        <strain evidence="1 2">BR3459a</strain>
        <plasmid evidence="1 2">pSYMBR3459</plasmid>
    </source>
</reference>
<evidence type="ECO:0000313" key="1">
    <source>
        <dbReference type="EMBL" id="AFT90432.1"/>
    </source>
</evidence>
<dbReference type="PATRIC" id="fig|1229205.11.peg.7189"/>
<proteinExistence type="predicted"/>
<sequence>MRNITMKLRIAFPDSFPLQGGERDAFEEKLRDEKVDARRPYQLSDLLPLRRIGDGHVCMDATNRPATTTLPAPGRAGAGLFPALSHQAQQRQVLTTVDNGIEVDHLASSVAPVATVVSMSPARTCAIRRAACLATATVPGPGSGRAARHRGGIARTAIRKVFLPACISHSLKEYI</sequence>
<evidence type="ECO:0000313" key="2">
    <source>
        <dbReference type="Proteomes" id="UP000010105"/>
    </source>
</evidence>
<gene>
    <name evidence="1" type="ORF">BUPH_08399</name>
</gene>
<dbReference type="eggNOG" id="ENOG50317DA">
    <property type="taxonomic scope" value="Bacteria"/>
</dbReference>
<accession>K0E0W3</accession>
<organism evidence="1 2">
    <name type="scientific">Paraburkholderia phenoliruptrix BR3459a</name>
    <dbReference type="NCBI Taxonomy" id="1229205"/>
    <lineage>
        <taxon>Bacteria</taxon>
        <taxon>Pseudomonadati</taxon>
        <taxon>Pseudomonadota</taxon>
        <taxon>Betaproteobacteria</taxon>
        <taxon>Burkholderiales</taxon>
        <taxon>Burkholderiaceae</taxon>
        <taxon>Paraburkholderia</taxon>
    </lineage>
</organism>
<dbReference type="Proteomes" id="UP000010105">
    <property type="component" value="Plasmid pSYMBR3459"/>
</dbReference>
<protein>
    <submittedName>
        <fullName evidence="1">Uncharacterized protein</fullName>
    </submittedName>
</protein>
<name>K0E0W3_9BURK</name>
<dbReference type="AlphaFoldDB" id="K0E0W3"/>
<geneLocation type="plasmid" evidence="1 2">
    <name>pSYMBR3459</name>
</geneLocation>
<dbReference type="EMBL" id="CP003865">
    <property type="protein sequence ID" value="AFT90432.1"/>
    <property type="molecule type" value="Genomic_DNA"/>
</dbReference>